<dbReference type="InterPro" id="IPR002638">
    <property type="entry name" value="Quinolinate_PRibosylTrfase_C"/>
</dbReference>
<accession>A0A521G547</accession>
<proteinExistence type="inferred from homology"/>
<comment type="pathway">
    <text evidence="2">Cofactor biosynthesis; NAD(+) biosynthesis; nicotinate D-ribonucleotide from quinolinate: step 1/1.</text>
</comment>
<dbReference type="PIRSF" id="PIRSF006250">
    <property type="entry name" value="NadC_ModD"/>
    <property type="match status" value="1"/>
</dbReference>
<dbReference type="EC" id="2.4.2.19" evidence="5"/>
<feature type="domain" description="Quinolinate phosphoribosyl transferase C-terminal" evidence="14">
    <location>
        <begin position="110"/>
        <end position="275"/>
    </location>
</feature>
<comment type="caution">
    <text evidence="16">The sequence shown here is derived from an EMBL/GenBank/DDBJ whole genome shotgun (WGS) entry which is preliminary data.</text>
</comment>
<dbReference type="EMBL" id="NQJD01000001">
    <property type="protein sequence ID" value="TAA76113.1"/>
    <property type="molecule type" value="Genomic_DNA"/>
</dbReference>
<keyword evidence="8 12" id="KW-0808">Transferase</keyword>
<dbReference type="SUPFAM" id="SSF51690">
    <property type="entry name" value="Nicotinate/Quinolinate PRTase C-terminal domain-like"/>
    <property type="match status" value="1"/>
</dbReference>
<dbReference type="InterPro" id="IPR004393">
    <property type="entry name" value="NadC"/>
</dbReference>
<dbReference type="InterPro" id="IPR037128">
    <property type="entry name" value="Quinolinate_PRibosylTase_N_sf"/>
</dbReference>
<comment type="subunit">
    <text evidence="4">Hexamer formed by 3 homodimers.</text>
</comment>
<dbReference type="PANTHER" id="PTHR32179:SF3">
    <property type="entry name" value="NICOTINATE-NUCLEOTIDE PYROPHOSPHORYLASE [CARBOXYLATING]"/>
    <property type="match status" value="1"/>
</dbReference>
<reference evidence="16" key="1">
    <citation type="submission" date="2017-07" db="EMBL/GenBank/DDBJ databases">
        <title>The cable genome - Insights into the physiology and evolution of filamentous bacteria capable of sulfide oxidation via long distance electron transfer.</title>
        <authorList>
            <person name="Thorup C."/>
            <person name="Bjerg J.T."/>
            <person name="Schreiber L."/>
            <person name="Nielsen L.P."/>
            <person name="Kjeldsen K.U."/>
            <person name="Boesen T."/>
            <person name="Boggild A."/>
            <person name="Meysman F."/>
            <person name="Geelhoed J."/>
            <person name="Schramm A."/>
        </authorList>
    </citation>
    <scope>NUCLEOTIDE SEQUENCE [LARGE SCALE GENOMIC DNA]</scope>
    <source>
        <strain evidence="16">GS</strain>
    </source>
</reference>
<dbReference type="CDD" id="cd01572">
    <property type="entry name" value="QPRTase"/>
    <property type="match status" value="1"/>
</dbReference>
<dbReference type="Proteomes" id="UP000316238">
    <property type="component" value="Unassembled WGS sequence"/>
</dbReference>
<dbReference type="NCBIfam" id="TIGR00078">
    <property type="entry name" value="nadC"/>
    <property type="match status" value="1"/>
</dbReference>
<feature type="binding site" evidence="13">
    <location>
        <position position="155"/>
    </location>
    <ligand>
        <name>substrate</name>
    </ligand>
</feature>
<gene>
    <name evidence="16" type="ORF">CDV28_1017</name>
</gene>
<dbReference type="Gene3D" id="3.20.20.70">
    <property type="entry name" value="Aldolase class I"/>
    <property type="match status" value="1"/>
</dbReference>
<feature type="binding site" evidence="13">
    <location>
        <begin position="131"/>
        <end position="133"/>
    </location>
    <ligand>
        <name>substrate</name>
    </ligand>
</feature>
<dbReference type="InterPro" id="IPR013785">
    <property type="entry name" value="Aldolase_TIM"/>
</dbReference>
<dbReference type="SUPFAM" id="SSF54675">
    <property type="entry name" value="Nicotinate/Quinolinate PRTase N-terminal domain-like"/>
    <property type="match status" value="1"/>
</dbReference>
<feature type="binding site" evidence="13">
    <location>
        <begin position="239"/>
        <end position="241"/>
    </location>
    <ligand>
        <name>substrate</name>
    </ligand>
</feature>
<evidence type="ECO:0000256" key="12">
    <source>
        <dbReference type="PIRNR" id="PIRNR006250"/>
    </source>
</evidence>
<keyword evidence="7 12" id="KW-0328">Glycosyltransferase</keyword>
<evidence type="ECO:0000256" key="6">
    <source>
        <dbReference type="ARBA" id="ARBA00022642"/>
    </source>
</evidence>
<dbReference type="FunFam" id="3.90.1170.20:FF:000001">
    <property type="entry name" value="Nicotinate-nucleotide diphosphorylase (Carboxylating)"/>
    <property type="match status" value="1"/>
</dbReference>
<evidence type="ECO:0000256" key="2">
    <source>
        <dbReference type="ARBA" id="ARBA00004893"/>
    </source>
</evidence>
<dbReference type="AlphaFoldDB" id="A0A521G547"/>
<evidence type="ECO:0000256" key="11">
    <source>
        <dbReference type="ARBA" id="ARBA00069173"/>
    </source>
</evidence>
<dbReference type="FunFam" id="3.20.20.70:FF:000030">
    <property type="entry name" value="Nicotinate-nucleotide pyrophosphorylase, carboxylating"/>
    <property type="match status" value="1"/>
</dbReference>
<evidence type="ECO:0000313" key="17">
    <source>
        <dbReference type="Proteomes" id="UP000316238"/>
    </source>
</evidence>
<keyword evidence="17" id="KW-1185">Reference proteome</keyword>
<dbReference type="InterPro" id="IPR027277">
    <property type="entry name" value="NadC/ModD"/>
</dbReference>
<evidence type="ECO:0000256" key="9">
    <source>
        <dbReference type="ARBA" id="ARBA00033102"/>
    </source>
</evidence>
<organism evidence="16 17">
    <name type="scientific">Candidatus Electronema aureum</name>
    <dbReference type="NCBI Taxonomy" id="2005002"/>
    <lineage>
        <taxon>Bacteria</taxon>
        <taxon>Pseudomonadati</taxon>
        <taxon>Thermodesulfobacteriota</taxon>
        <taxon>Desulfobulbia</taxon>
        <taxon>Desulfobulbales</taxon>
        <taxon>Desulfobulbaceae</taxon>
        <taxon>Candidatus Electronema</taxon>
    </lineage>
</organism>
<name>A0A521G547_9BACT</name>
<dbReference type="Pfam" id="PF02749">
    <property type="entry name" value="QRPTase_N"/>
    <property type="match status" value="1"/>
</dbReference>
<evidence type="ECO:0000313" key="16">
    <source>
        <dbReference type="EMBL" id="TAA76113.1"/>
    </source>
</evidence>
<comment type="catalytic activity">
    <reaction evidence="10">
        <text>nicotinate beta-D-ribonucleotide + CO2 + diphosphate = quinolinate + 5-phospho-alpha-D-ribose 1-diphosphate + 2 H(+)</text>
        <dbReference type="Rhea" id="RHEA:12733"/>
        <dbReference type="ChEBI" id="CHEBI:15378"/>
        <dbReference type="ChEBI" id="CHEBI:16526"/>
        <dbReference type="ChEBI" id="CHEBI:29959"/>
        <dbReference type="ChEBI" id="CHEBI:33019"/>
        <dbReference type="ChEBI" id="CHEBI:57502"/>
        <dbReference type="ChEBI" id="CHEBI:58017"/>
        <dbReference type="EC" id="2.4.2.19"/>
    </reaction>
</comment>
<evidence type="ECO:0000256" key="5">
    <source>
        <dbReference type="ARBA" id="ARBA00011944"/>
    </source>
</evidence>
<dbReference type="GO" id="GO:0004514">
    <property type="term" value="F:nicotinate-nucleotide diphosphorylase (carboxylating) activity"/>
    <property type="evidence" value="ECO:0007669"/>
    <property type="project" value="UniProtKB-EC"/>
</dbReference>
<dbReference type="Pfam" id="PF01729">
    <property type="entry name" value="QRPTase_C"/>
    <property type="match status" value="1"/>
</dbReference>
<dbReference type="UniPathway" id="UPA00253">
    <property type="reaction ID" value="UER00331"/>
</dbReference>
<keyword evidence="6" id="KW-0662">Pyridine nucleotide biosynthesis</keyword>
<dbReference type="GO" id="GO:0009435">
    <property type="term" value="P:NAD+ biosynthetic process"/>
    <property type="evidence" value="ECO:0007669"/>
    <property type="project" value="UniProtKB-UniPathway"/>
</dbReference>
<feature type="binding site" evidence="13">
    <location>
        <begin position="260"/>
        <end position="262"/>
    </location>
    <ligand>
        <name>substrate</name>
    </ligand>
</feature>
<evidence type="ECO:0000256" key="4">
    <source>
        <dbReference type="ARBA" id="ARBA00011218"/>
    </source>
</evidence>
<comment type="similarity">
    <text evidence="3 12">Belongs to the NadC/ModD family.</text>
</comment>
<evidence type="ECO:0000256" key="13">
    <source>
        <dbReference type="PIRSR" id="PIRSR006250-1"/>
    </source>
</evidence>
<evidence type="ECO:0000256" key="1">
    <source>
        <dbReference type="ARBA" id="ARBA00003237"/>
    </source>
</evidence>
<dbReference type="GO" id="GO:0034213">
    <property type="term" value="P:quinolinate catabolic process"/>
    <property type="evidence" value="ECO:0007669"/>
    <property type="project" value="TreeGrafter"/>
</dbReference>
<sequence length="278" mass="29865">MDTFLIDELLRGFLREDIEHGDITTEAIFSNTETASASLQARESLIAAGIETVAARVFRLLDDRLIFTQIAPDGARIAPGEVLMTVSGPVRNILRGERVALNLVQRLCGIATLTRNYVDAVQSCKAAIADTRKTTPGLRLLEKYAVRVGGGRNHRYSLSDGVLIKDNHIAACGSISEAVRRTRAVVPHTIAIEVETDTLAQVEECLRCGVQIIMLDNMDVENLRQAVAMIGGKALVEASGGVNLHTVRAIAETGVDIISVGALTHSAPACDIGLDWIS</sequence>
<comment type="function">
    <text evidence="1">Involved in the catabolism of quinolinic acid (QA).</text>
</comment>
<evidence type="ECO:0000256" key="7">
    <source>
        <dbReference type="ARBA" id="ARBA00022676"/>
    </source>
</evidence>
<evidence type="ECO:0000256" key="3">
    <source>
        <dbReference type="ARBA" id="ARBA00009400"/>
    </source>
</evidence>
<feature type="binding site" evidence="13">
    <location>
        <position position="216"/>
    </location>
    <ligand>
        <name>substrate</name>
    </ligand>
</feature>
<evidence type="ECO:0000256" key="10">
    <source>
        <dbReference type="ARBA" id="ARBA00047445"/>
    </source>
</evidence>
<dbReference type="InterPro" id="IPR022412">
    <property type="entry name" value="Quinolinate_PRibosylTrfase_N"/>
</dbReference>
<dbReference type="Gene3D" id="3.90.1170.20">
    <property type="entry name" value="Quinolinate phosphoribosyl transferase, N-terminal domain"/>
    <property type="match status" value="1"/>
</dbReference>
<feature type="binding site" evidence="13">
    <location>
        <position position="98"/>
    </location>
    <ligand>
        <name>substrate</name>
    </ligand>
</feature>
<feature type="binding site" evidence="13">
    <location>
        <position position="195"/>
    </location>
    <ligand>
        <name>substrate</name>
    </ligand>
</feature>
<dbReference type="InterPro" id="IPR036068">
    <property type="entry name" value="Nicotinate_pribotase-like_C"/>
</dbReference>
<dbReference type="GO" id="GO:0005737">
    <property type="term" value="C:cytoplasm"/>
    <property type="evidence" value="ECO:0007669"/>
    <property type="project" value="TreeGrafter"/>
</dbReference>
<feature type="binding site" evidence="13">
    <location>
        <position position="165"/>
    </location>
    <ligand>
        <name>substrate</name>
    </ligand>
</feature>
<feature type="domain" description="Quinolinate phosphoribosyl transferase N-terminal" evidence="15">
    <location>
        <begin position="22"/>
        <end position="108"/>
    </location>
</feature>
<dbReference type="PANTHER" id="PTHR32179">
    <property type="entry name" value="NICOTINATE-NUCLEOTIDE PYROPHOSPHORYLASE [CARBOXYLATING]"/>
    <property type="match status" value="1"/>
</dbReference>
<evidence type="ECO:0000256" key="8">
    <source>
        <dbReference type="ARBA" id="ARBA00022679"/>
    </source>
</evidence>
<protein>
    <recommendedName>
        <fullName evidence="11">Probable nicotinate-nucleotide pyrophosphorylase [carboxylating]</fullName>
        <ecNumber evidence="5">2.4.2.19</ecNumber>
    </recommendedName>
    <alternativeName>
        <fullName evidence="9">Quinolinate phosphoribosyltransferase [decarboxylating]</fullName>
    </alternativeName>
</protein>
<evidence type="ECO:0000259" key="15">
    <source>
        <dbReference type="Pfam" id="PF02749"/>
    </source>
</evidence>
<evidence type="ECO:0000259" key="14">
    <source>
        <dbReference type="Pfam" id="PF01729"/>
    </source>
</evidence>